<dbReference type="AlphaFoldDB" id="A0A1Y1I3X3"/>
<sequence>MDQRTFRFVFRSAIIVALLLVLFYLGRPVWWGISARLQEARQKKVDVSATELASHGMQELKNYVAKKTGFAENAADAGGRRTLKAMHHIPRDVKIRLRRLMQL</sequence>
<organism evidence="2 3">
    <name type="scientific">Klebsormidium nitens</name>
    <name type="common">Green alga</name>
    <name type="synonym">Ulothrix nitens</name>
    <dbReference type="NCBI Taxonomy" id="105231"/>
    <lineage>
        <taxon>Eukaryota</taxon>
        <taxon>Viridiplantae</taxon>
        <taxon>Streptophyta</taxon>
        <taxon>Klebsormidiophyceae</taxon>
        <taxon>Klebsormidiales</taxon>
        <taxon>Klebsormidiaceae</taxon>
        <taxon>Klebsormidium</taxon>
    </lineage>
</organism>
<feature type="transmembrane region" description="Helical" evidence="1">
    <location>
        <begin position="6"/>
        <end position="26"/>
    </location>
</feature>
<reference evidence="2 3" key="1">
    <citation type="journal article" date="2014" name="Nat. Commun.">
        <title>Klebsormidium flaccidum genome reveals primary factors for plant terrestrial adaptation.</title>
        <authorList>
            <person name="Hori K."/>
            <person name="Maruyama F."/>
            <person name="Fujisawa T."/>
            <person name="Togashi T."/>
            <person name="Yamamoto N."/>
            <person name="Seo M."/>
            <person name="Sato S."/>
            <person name="Yamada T."/>
            <person name="Mori H."/>
            <person name="Tajima N."/>
            <person name="Moriyama T."/>
            <person name="Ikeuchi M."/>
            <person name="Watanabe M."/>
            <person name="Wada H."/>
            <person name="Kobayashi K."/>
            <person name="Saito M."/>
            <person name="Masuda T."/>
            <person name="Sasaki-Sekimoto Y."/>
            <person name="Mashiguchi K."/>
            <person name="Awai K."/>
            <person name="Shimojima M."/>
            <person name="Masuda S."/>
            <person name="Iwai M."/>
            <person name="Nobusawa T."/>
            <person name="Narise T."/>
            <person name="Kondo S."/>
            <person name="Saito H."/>
            <person name="Sato R."/>
            <person name="Murakawa M."/>
            <person name="Ihara Y."/>
            <person name="Oshima-Yamada Y."/>
            <person name="Ohtaka K."/>
            <person name="Satoh M."/>
            <person name="Sonobe K."/>
            <person name="Ishii M."/>
            <person name="Ohtani R."/>
            <person name="Kanamori-Sato M."/>
            <person name="Honoki R."/>
            <person name="Miyazaki D."/>
            <person name="Mochizuki H."/>
            <person name="Umetsu J."/>
            <person name="Higashi K."/>
            <person name="Shibata D."/>
            <person name="Kamiya Y."/>
            <person name="Sato N."/>
            <person name="Nakamura Y."/>
            <person name="Tabata S."/>
            <person name="Ida S."/>
            <person name="Kurokawa K."/>
            <person name="Ohta H."/>
        </authorList>
    </citation>
    <scope>NUCLEOTIDE SEQUENCE [LARGE SCALE GENOMIC DNA]</scope>
    <source>
        <strain evidence="2 3">NIES-2285</strain>
    </source>
</reference>
<evidence type="ECO:0000256" key="1">
    <source>
        <dbReference type="SAM" id="Phobius"/>
    </source>
</evidence>
<keyword evidence="1" id="KW-0472">Membrane</keyword>
<name>A0A1Y1I3X3_KLENI</name>
<evidence type="ECO:0000313" key="3">
    <source>
        <dbReference type="Proteomes" id="UP000054558"/>
    </source>
</evidence>
<dbReference type="OrthoDB" id="1928026at2759"/>
<dbReference type="EMBL" id="DF237115">
    <property type="protein sequence ID" value="GAQ83871.1"/>
    <property type="molecule type" value="Genomic_DNA"/>
</dbReference>
<accession>A0A1Y1I3X3</accession>
<dbReference type="OMA" id="VGWINDE"/>
<keyword evidence="1" id="KW-0812">Transmembrane</keyword>
<proteinExistence type="predicted"/>
<keyword evidence="1" id="KW-1133">Transmembrane helix</keyword>
<evidence type="ECO:0000313" key="2">
    <source>
        <dbReference type="EMBL" id="GAQ83871.1"/>
    </source>
</evidence>
<gene>
    <name evidence="2" type="ORF">KFL_001660080</name>
</gene>
<dbReference type="Proteomes" id="UP000054558">
    <property type="component" value="Unassembled WGS sequence"/>
</dbReference>
<keyword evidence="3" id="KW-1185">Reference proteome</keyword>
<protein>
    <submittedName>
        <fullName evidence="2">Uncharacterized protein</fullName>
    </submittedName>
</protein>